<keyword evidence="3" id="KW-1185">Reference proteome</keyword>
<evidence type="ECO:0000313" key="2">
    <source>
        <dbReference type="EMBL" id="EWY35778.1"/>
    </source>
</evidence>
<feature type="region of interest" description="Disordered" evidence="1">
    <location>
        <begin position="132"/>
        <end position="193"/>
    </location>
</feature>
<protein>
    <submittedName>
        <fullName evidence="2">Uncharacterized protein</fullName>
    </submittedName>
</protein>
<gene>
    <name evidence="2" type="ORF">N825_34345</name>
</gene>
<sequence>MNAFGTTSAELAERLINQIINTTHLQSSNEPVAAENLNAALAAVTGIAPRDEAEAMLAAQMVGVHWLAMDLLRKANDRALLNDAGNLAVKLLRTYTTQLEALKRYRSGGEQLVVVQHQHVNVTADQAAVQVSGGNYPAPEGRGAPSKPKEQSHAPGPITYESATSLQCPNPARNVVPVTNGAGKAPVQNARRR</sequence>
<comment type="caution">
    <text evidence="2">The sequence shown here is derived from an EMBL/GenBank/DDBJ whole genome shotgun (WGS) entry which is preliminary data.</text>
</comment>
<evidence type="ECO:0000313" key="3">
    <source>
        <dbReference type="Proteomes" id="UP000019486"/>
    </source>
</evidence>
<name>W9GWB9_9PROT</name>
<dbReference type="Proteomes" id="UP000019486">
    <property type="component" value="Unassembled WGS sequence"/>
</dbReference>
<reference evidence="2 3" key="1">
    <citation type="submission" date="2013-08" db="EMBL/GenBank/DDBJ databases">
        <title>The genome sequence of Skermanella stibiiresistens.</title>
        <authorList>
            <person name="Zhu W."/>
            <person name="Wang G."/>
        </authorList>
    </citation>
    <scope>NUCLEOTIDE SEQUENCE [LARGE SCALE GENOMIC DNA]</scope>
    <source>
        <strain evidence="2 3">SB22</strain>
    </source>
</reference>
<evidence type="ECO:0000256" key="1">
    <source>
        <dbReference type="SAM" id="MobiDB-lite"/>
    </source>
</evidence>
<organism evidence="2 3">
    <name type="scientific">Skermanella stibiiresistens SB22</name>
    <dbReference type="NCBI Taxonomy" id="1385369"/>
    <lineage>
        <taxon>Bacteria</taxon>
        <taxon>Pseudomonadati</taxon>
        <taxon>Pseudomonadota</taxon>
        <taxon>Alphaproteobacteria</taxon>
        <taxon>Rhodospirillales</taxon>
        <taxon>Azospirillaceae</taxon>
        <taxon>Skermanella</taxon>
    </lineage>
</organism>
<proteinExistence type="predicted"/>
<dbReference type="EMBL" id="AVFL01000070">
    <property type="protein sequence ID" value="EWY35778.1"/>
    <property type="molecule type" value="Genomic_DNA"/>
</dbReference>
<dbReference type="STRING" id="1385369.N825_34345"/>
<accession>W9GWB9</accession>
<dbReference type="AlphaFoldDB" id="W9GWB9"/>